<organism evidence="2 3">
    <name type="scientific">Bondarzewia mesenterica</name>
    <dbReference type="NCBI Taxonomy" id="1095465"/>
    <lineage>
        <taxon>Eukaryota</taxon>
        <taxon>Fungi</taxon>
        <taxon>Dikarya</taxon>
        <taxon>Basidiomycota</taxon>
        <taxon>Agaricomycotina</taxon>
        <taxon>Agaricomycetes</taxon>
        <taxon>Russulales</taxon>
        <taxon>Bondarzewiaceae</taxon>
        <taxon>Bondarzewia</taxon>
    </lineage>
</organism>
<evidence type="ECO:0000313" key="2">
    <source>
        <dbReference type="EMBL" id="THH19661.1"/>
    </source>
</evidence>
<evidence type="ECO:0000313" key="3">
    <source>
        <dbReference type="Proteomes" id="UP000310158"/>
    </source>
</evidence>
<feature type="compositionally biased region" description="Basic and acidic residues" evidence="1">
    <location>
        <begin position="1"/>
        <end position="15"/>
    </location>
</feature>
<accession>A0A4S4M5R6</accession>
<keyword evidence="3" id="KW-1185">Reference proteome</keyword>
<protein>
    <submittedName>
        <fullName evidence="2">Uncharacterized protein</fullName>
    </submittedName>
</protein>
<dbReference type="AlphaFoldDB" id="A0A4S4M5R6"/>
<evidence type="ECO:0000256" key="1">
    <source>
        <dbReference type="SAM" id="MobiDB-lite"/>
    </source>
</evidence>
<sequence length="114" mass="12535">MIMSSDKRSNREEYSAARLPQKSASDGIEYQYPLSPHGTPPQTTLPFPIGTWRDLEAGQATREPKEGAGATCALGNATPSRERSLRLLCIAHDRDALEYMNSGFICPIGSMHVR</sequence>
<proteinExistence type="predicted"/>
<dbReference type="EMBL" id="SGPL01000039">
    <property type="protein sequence ID" value="THH19661.1"/>
    <property type="molecule type" value="Genomic_DNA"/>
</dbReference>
<feature type="region of interest" description="Disordered" evidence="1">
    <location>
        <begin position="1"/>
        <end position="49"/>
    </location>
</feature>
<gene>
    <name evidence="2" type="ORF">EW146_g1564</name>
</gene>
<name>A0A4S4M5R6_9AGAM</name>
<dbReference type="Proteomes" id="UP000310158">
    <property type="component" value="Unassembled WGS sequence"/>
</dbReference>
<reference evidence="2 3" key="1">
    <citation type="submission" date="2019-02" db="EMBL/GenBank/DDBJ databases">
        <title>Genome sequencing of the rare red list fungi Bondarzewia mesenterica.</title>
        <authorList>
            <person name="Buettner E."/>
            <person name="Kellner H."/>
        </authorList>
    </citation>
    <scope>NUCLEOTIDE SEQUENCE [LARGE SCALE GENOMIC DNA]</scope>
    <source>
        <strain evidence="2 3">DSM 108281</strain>
    </source>
</reference>
<comment type="caution">
    <text evidence="2">The sequence shown here is derived from an EMBL/GenBank/DDBJ whole genome shotgun (WGS) entry which is preliminary data.</text>
</comment>